<dbReference type="Pfam" id="PF04760">
    <property type="entry name" value="IF2_N"/>
    <property type="match status" value="2"/>
</dbReference>
<protein>
    <recommendedName>
        <fullName evidence="2 8">Translation initiation factor IF-2</fullName>
    </recommendedName>
</protein>
<evidence type="ECO:0000256" key="4">
    <source>
        <dbReference type="ARBA" id="ARBA00022741"/>
    </source>
</evidence>
<evidence type="ECO:0000256" key="9">
    <source>
        <dbReference type="RuleBase" id="RU000644"/>
    </source>
</evidence>
<dbReference type="CDD" id="cd03702">
    <property type="entry name" value="IF2_mtIF2_II"/>
    <property type="match status" value="1"/>
</dbReference>
<feature type="binding site" evidence="8">
    <location>
        <begin position="330"/>
        <end position="337"/>
    </location>
    <ligand>
        <name>GTP</name>
        <dbReference type="ChEBI" id="CHEBI:37565"/>
    </ligand>
</feature>
<dbReference type="Pfam" id="PF22042">
    <property type="entry name" value="EF-G_D2"/>
    <property type="match status" value="1"/>
</dbReference>
<keyword evidence="8" id="KW-0963">Cytoplasm</keyword>
<dbReference type="InterPro" id="IPR023115">
    <property type="entry name" value="TIF_IF2_dom3"/>
</dbReference>
<evidence type="ECO:0000256" key="1">
    <source>
        <dbReference type="ARBA" id="ARBA00007733"/>
    </source>
</evidence>
<dbReference type="SUPFAM" id="SSF52540">
    <property type="entry name" value="P-loop containing nucleoside triphosphate hydrolases"/>
    <property type="match status" value="1"/>
</dbReference>
<dbReference type="Gene3D" id="2.40.30.10">
    <property type="entry name" value="Translation factors"/>
    <property type="match status" value="2"/>
</dbReference>
<feature type="binding site" evidence="8">
    <location>
        <begin position="376"/>
        <end position="380"/>
    </location>
    <ligand>
        <name>GTP</name>
        <dbReference type="ChEBI" id="CHEBI:37565"/>
    </ligand>
</feature>
<feature type="compositionally biased region" description="Polar residues" evidence="10">
    <location>
        <begin position="81"/>
        <end position="161"/>
    </location>
</feature>
<feature type="domain" description="Tr-type G" evidence="11">
    <location>
        <begin position="321"/>
        <end position="490"/>
    </location>
</feature>
<dbReference type="PANTHER" id="PTHR43381">
    <property type="entry name" value="TRANSLATION INITIATION FACTOR IF-2-RELATED"/>
    <property type="match status" value="1"/>
</dbReference>
<keyword evidence="5 8" id="KW-0648">Protein biosynthesis</keyword>
<evidence type="ECO:0000256" key="2">
    <source>
        <dbReference type="ARBA" id="ARBA00020675"/>
    </source>
</evidence>
<feature type="region of interest" description="Disordered" evidence="10">
    <location>
        <begin position="52"/>
        <end position="231"/>
    </location>
</feature>
<organism evidence="12 13">
    <name type="scientific">Solibacillus faecavium</name>
    <dbReference type="NCBI Taxonomy" id="2762221"/>
    <lineage>
        <taxon>Bacteria</taxon>
        <taxon>Bacillati</taxon>
        <taxon>Bacillota</taxon>
        <taxon>Bacilli</taxon>
        <taxon>Bacillales</taxon>
        <taxon>Caryophanaceae</taxon>
        <taxon>Solibacillus</taxon>
    </lineage>
</organism>
<dbReference type="PROSITE" id="PS51722">
    <property type="entry name" value="G_TR_2"/>
    <property type="match status" value="1"/>
</dbReference>
<dbReference type="HAMAP" id="MF_00100_B">
    <property type="entry name" value="IF_2_B"/>
    <property type="match status" value="1"/>
</dbReference>
<dbReference type="NCBIfam" id="TIGR00231">
    <property type="entry name" value="small_GTP"/>
    <property type="match status" value="1"/>
</dbReference>
<evidence type="ECO:0000313" key="12">
    <source>
        <dbReference type="EMBL" id="MBD8035387.1"/>
    </source>
</evidence>
<evidence type="ECO:0000256" key="5">
    <source>
        <dbReference type="ARBA" id="ARBA00022917"/>
    </source>
</evidence>
<dbReference type="InterPro" id="IPR027417">
    <property type="entry name" value="P-loop_NTPase"/>
</dbReference>
<evidence type="ECO:0000256" key="3">
    <source>
        <dbReference type="ARBA" id="ARBA00022540"/>
    </source>
</evidence>
<dbReference type="RefSeq" id="WP_191698369.1">
    <property type="nucleotide sequence ID" value="NZ_JACSPZ010000001.1"/>
</dbReference>
<accession>A0ABR8XTZ0</accession>
<evidence type="ECO:0000313" key="13">
    <source>
        <dbReference type="Proteomes" id="UP000619101"/>
    </source>
</evidence>
<evidence type="ECO:0000256" key="8">
    <source>
        <dbReference type="HAMAP-Rule" id="MF_00100"/>
    </source>
</evidence>
<dbReference type="PROSITE" id="PS01176">
    <property type="entry name" value="IF2"/>
    <property type="match status" value="1"/>
</dbReference>
<dbReference type="Proteomes" id="UP000619101">
    <property type="component" value="Unassembled WGS sequence"/>
</dbReference>
<dbReference type="CDD" id="cd01887">
    <property type="entry name" value="IF2_eIF5B"/>
    <property type="match status" value="1"/>
</dbReference>
<dbReference type="InterPro" id="IPR000795">
    <property type="entry name" value="T_Tr_GTP-bd_dom"/>
</dbReference>
<gene>
    <name evidence="8 12" type="primary">infB</name>
    <name evidence="12" type="ORF">H9635_01465</name>
</gene>
<sequence length="820" mass="89800">MSKVRVHEYAKKVNKTSKEVIEKLASFNLPVKNHMAVIDDQAVSKLNSVFKQAAEPTKDSPARPSVKAVNASPKPGEQGQRKSQQNLKQDRPQSASTNQQPNKQRNAQGQTRSQQPNKSANTQGQTRSQQPNKSTNTQGQSRPQQSNRPTNAQGQTSSQQGEKQRNEKGNQNRNMTQNNNNNRKGGTNQNNSNNKGGNTQNKGGYQQRRKPGINGGKRRTHRPAPQPMVQKELPEKITFYESLSVAELAKKLHREPSEIIKKLFMLGVMATINQELDKDAIELICADYGVEVEEEIRIDKTDLDTYFDDTIVEVDENALEERPPVVTIMGHVDHGKTTLLDSIRNTKVTAGEAGGITQHIGAYQVTENGKKITFLDTPGHAAFTTMRARGASITDIAIIVVAADDGVMPQTVEAINHAKAAEVPIIVAVNKMDKPSANPDRVQQELTEHGLVPEAWGGDTVFVPLSALKGEGIDELLEMILLTAEVGELKANPTRAAIGSVIEAQLDKGRGAVATLLVQDGTLRVGDPIVVGHAYGRVRAMVNDLGRRIKTAGPSTPVEITGLNEVPQAGDRFVVFQDEKTARQVGESRSMTAIQAQRSEKQRVTLDNLFEQMSQGEMKELNLIVKADVQGTVEAMASSLMKIDVEGVNVKIIHTGAGAITESDISLAAASNAIVIGFNVRPDTNAKRAADEEGVDIRQHRIIYKVIEEIEHAMKGMLDPEFEEKIVGQAEVRQTIKVSKVGTIAGSYVIEGKMVRDAGVRVIRENVVVFEGELDSLKRFKDDAKEVAKGYECGITIKNYNDIKEGDIIEAFVMEEIVRK</sequence>
<dbReference type="InterPro" id="IPR036925">
    <property type="entry name" value="TIF_IF2_dom3_sf"/>
</dbReference>
<name>A0ABR8XTZ0_9BACL</name>
<comment type="subcellular location">
    <subcellularLocation>
        <location evidence="8">Cytoplasm</location>
    </subcellularLocation>
</comment>
<feature type="compositionally biased region" description="Basic residues" evidence="10">
    <location>
        <begin position="207"/>
        <end position="222"/>
    </location>
</feature>
<dbReference type="SUPFAM" id="SSF52156">
    <property type="entry name" value="Initiation factor IF2/eIF5b, domain 3"/>
    <property type="match status" value="1"/>
</dbReference>
<dbReference type="CDD" id="cd03692">
    <property type="entry name" value="mtIF2_IVc"/>
    <property type="match status" value="1"/>
</dbReference>
<dbReference type="Pfam" id="PF11987">
    <property type="entry name" value="IF-2"/>
    <property type="match status" value="1"/>
</dbReference>
<dbReference type="Gene3D" id="3.40.50.300">
    <property type="entry name" value="P-loop containing nucleotide triphosphate hydrolases"/>
    <property type="match status" value="1"/>
</dbReference>
<reference evidence="12 13" key="1">
    <citation type="submission" date="2020-08" db="EMBL/GenBank/DDBJ databases">
        <title>A Genomic Blueprint of the Chicken Gut Microbiome.</title>
        <authorList>
            <person name="Gilroy R."/>
            <person name="Ravi A."/>
            <person name="Getino M."/>
            <person name="Pursley I."/>
            <person name="Horton D.L."/>
            <person name="Alikhan N.-F."/>
            <person name="Baker D."/>
            <person name="Gharbi K."/>
            <person name="Hall N."/>
            <person name="Watson M."/>
            <person name="Adriaenssens E.M."/>
            <person name="Foster-Nyarko E."/>
            <person name="Jarju S."/>
            <person name="Secka A."/>
            <person name="Antonio M."/>
            <person name="Oren A."/>
            <person name="Chaudhuri R."/>
            <person name="La Ragione R.M."/>
            <person name="Hildebrand F."/>
            <person name="Pallen M.J."/>
        </authorList>
    </citation>
    <scope>NUCLEOTIDE SEQUENCE [LARGE SCALE GENOMIC DNA]</scope>
    <source>
        <strain evidence="12 13">A46</strain>
    </source>
</reference>
<comment type="caution">
    <text evidence="12">The sequence shown here is derived from an EMBL/GenBank/DDBJ whole genome shotgun (WGS) entry which is preliminary data.</text>
</comment>
<evidence type="ECO:0000259" key="11">
    <source>
        <dbReference type="PROSITE" id="PS51722"/>
    </source>
</evidence>
<dbReference type="InterPro" id="IPR009000">
    <property type="entry name" value="Transl_B-barrel_sf"/>
</dbReference>
<feature type="binding site" evidence="8">
    <location>
        <begin position="430"/>
        <end position="433"/>
    </location>
    <ligand>
        <name>GTP</name>
        <dbReference type="ChEBI" id="CHEBI:37565"/>
    </ligand>
</feature>
<evidence type="ECO:0000256" key="6">
    <source>
        <dbReference type="ARBA" id="ARBA00023134"/>
    </source>
</evidence>
<dbReference type="NCBIfam" id="TIGR00487">
    <property type="entry name" value="IF-2"/>
    <property type="match status" value="1"/>
</dbReference>
<keyword evidence="13" id="KW-1185">Reference proteome</keyword>
<dbReference type="InterPro" id="IPR005225">
    <property type="entry name" value="Small_GTP-bd"/>
</dbReference>
<dbReference type="InterPro" id="IPR006847">
    <property type="entry name" value="IF2_N"/>
</dbReference>
<feature type="compositionally biased region" description="Low complexity" evidence="10">
    <location>
        <begin position="171"/>
        <end position="204"/>
    </location>
</feature>
<keyword evidence="4 8" id="KW-0547">Nucleotide-binding</keyword>
<dbReference type="Gene3D" id="1.10.10.2480">
    <property type="match status" value="1"/>
</dbReference>
<comment type="function">
    <text evidence="7 8 9">One of the essential components for the initiation of protein synthesis. Protects formylmethionyl-tRNA from spontaneous hydrolysis and promotes its binding to the 30S ribosomal subunits. Also involved in the hydrolysis of GTP during the formation of the 70S ribosomal complex.</text>
</comment>
<comment type="similarity">
    <text evidence="1 8 9">Belongs to the TRAFAC class translation factor GTPase superfamily. Classic translation factor GTPase family. IF-2 subfamily.</text>
</comment>
<feature type="region of interest" description="G-domain" evidence="8">
    <location>
        <begin position="324"/>
        <end position="472"/>
    </location>
</feature>
<proteinExistence type="inferred from homology"/>
<dbReference type="InterPro" id="IPR053905">
    <property type="entry name" value="EF-G-like_DII"/>
</dbReference>
<dbReference type="GO" id="GO:0003743">
    <property type="term" value="F:translation initiation factor activity"/>
    <property type="evidence" value="ECO:0007669"/>
    <property type="project" value="UniProtKB-KW"/>
</dbReference>
<dbReference type="InterPro" id="IPR044145">
    <property type="entry name" value="IF2_II"/>
</dbReference>
<keyword evidence="6 8" id="KW-0342">GTP-binding</keyword>
<keyword evidence="3 8" id="KW-0396">Initiation factor</keyword>
<dbReference type="InterPro" id="IPR000178">
    <property type="entry name" value="TF_IF2_bacterial-like"/>
</dbReference>
<evidence type="ECO:0000256" key="7">
    <source>
        <dbReference type="ARBA" id="ARBA00025162"/>
    </source>
</evidence>
<dbReference type="EMBL" id="JACSPZ010000001">
    <property type="protein sequence ID" value="MBD8035387.1"/>
    <property type="molecule type" value="Genomic_DNA"/>
</dbReference>
<evidence type="ECO:0000256" key="10">
    <source>
        <dbReference type="SAM" id="MobiDB-lite"/>
    </source>
</evidence>
<dbReference type="Pfam" id="PF00009">
    <property type="entry name" value="GTP_EFTU"/>
    <property type="match status" value="1"/>
</dbReference>
<dbReference type="PANTHER" id="PTHR43381:SF5">
    <property type="entry name" value="TR-TYPE G DOMAIN-CONTAINING PROTEIN"/>
    <property type="match status" value="1"/>
</dbReference>
<dbReference type="SUPFAM" id="SSF50447">
    <property type="entry name" value="Translation proteins"/>
    <property type="match status" value="2"/>
</dbReference>
<dbReference type="Gene3D" id="3.40.50.10050">
    <property type="entry name" value="Translation initiation factor IF- 2, domain 3"/>
    <property type="match status" value="1"/>
</dbReference>
<dbReference type="InterPro" id="IPR015760">
    <property type="entry name" value="TIF_IF2"/>
</dbReference>